<accession>A0A3A9Z5A1</accession>
<evidence type="ECO:0000256" key="1">
    <source>
        <dbReference type="SAM" id="MobiDB-lite"/>
    </source>
</evidence>
<keyword evidence="3" id="KW-1185">Reference proteome</keyword>
<feature type="region of interest" description="Disordered" evidence="1">
    <location>
        <begin position="28"/>
        <end position="64"/>
    </location>
</feature>
<evidence type="ECO:0008006" key="4">
    <source>
        <dbReference type="Google" id="ProtNLM"/>
    </source>
</evidence>
<evidence type="ECO:0000313" key="2">
    <source>
        <dbReference type="EMBL" id="RKN42457.1"/>
    </source>
</evidence>
<proteinExistence type="predicted"/>
<organism evidence="2 3">
    <name type="scientific">Streptomyces hoynatensis</name>
    <dbReference type="NCBI Taxonomy" id="1141874"/>
    <lineage>
        <taxon>Bacteria</taxon>
        <taxon>Bacillati</taxon>
        <taxon>Actinomycetota</taxon>
        <taxon>Actinomycetes</taxon>
        <taxon>Kitasatosporales</taxon>
        <taxon>Streptomycetaceae</taxon>
        <taxon>Streptomyces</taxon>
    </lineage>
</organism>
<name>A0A3A9Z5A1_9ACTN</name>
<dbReference type="EMBL" id="RBAL01000006">
    <property type="protein sequence ID" value="RKN42457.1"/>
    <property type="molecule type" value="Genomic_DNA"/>
</dbReference>
<dbReference type="RefSeq" id="WP_120679236.1">
    <property type="nucleotide sequence ID" value="NZ_RBAL01000006.1"/>
</dbReference>
<evidence type="ECO:0000313" key="3">
    <source>
        <dbReference type="Proteomes" id="UP000272474"/>
    </source>
</evidence>
<comment type="caution">
    <text evidence="2">The sequence shown here is derived from an EMBL/GenBank/DDBJ whole genome shotgun (WGS) entry which is preliminary data.</text>
</comment>
<dbReference type="OrthoDB" id="4350674at2"/>
<sequence length="128" mass="13450">METVIPPGERGATRIAERVVAKLAAQAAREALRSEPDGPPLPPGTGGWAEATAQVSRPPGTAGAGLAGVRVAVELGYPTDIAARCTAVRHHVTRRLRELAGMDTSHVTVAVERLRSDHFGGESQGRVW</sequence>
<dbReference type="Proteomes" id="UP000272474">
    <property type="component" value="Unassembled WGS sequence"/>
</dbReference>
<gene>
    <name evidence="2" type="ORF">D7294_13705</name>
</gene>
<dbReference type="AlphaFoldDB" id="A0A3A9Z5A1"/>
<reference evidence="2 3" key="1">
    <citation type="journal article" date="2014" name="Int. J. Syst. Evol. Microbiol.">
        <title>Streptomyces hoynatensis sp. nov., isolated from deep marine sediment.</title>
        <authorList>
            <person name="Veyisoglu A."/>
            <person name="Sahin N."/>
        </authorList>
    </citation>
    <scope>NUCLEOTIDE SEQUENCE [LARGE SCALE GENOMIC DNA]</scope>
    <source>
        <strain evidence="2 3">KCTC 29097</strain>
    </source>
</reference>
<protein>
    <recommendedName>
        <fullName evidence="4">Asp23/Gls24 family envelope stress response protein</fullName>
    </recommendedName>
</protein>